<evidence type="ECO:0000313" key="1">
    <source>
        <dbReference type="EMBL" id="GBM23880.1"/>
    </source>
</evidence>
<sequence>MSTPALPKHPDHLNDSRCNISSTEAGVANHLATARLLPKEVRTITGGGTFSLTIAIPSGRSDFPLTYPAATHPCTRGAPGVKKG</sequence>
<accession>A0A4Y2E408</accession>
<name>A0A4Y2E408_ARAVE</name>
<dbReference type="EMBL" id="BGPR01000505">
    <property type="protein sequence ID" value="GBM23880.1"/>
    <property type="molecule type" value="Genomic_DNA"/>
</dbReference>
<protein>
    <submittedName>
        <fullName evidence="1">Uncharacterized protein</fullName>
    </submittedName>
</protein>
<gene>
    <name evidence="1" type="ORF">AVEN_208513_1</name>
</gene>
<comment type="caution">
    <text evidence="1">The sequence shown here is derived from an EMBL/GenBank/DDBJ whole genome shotgun (WGS) entry which is preliminary data.</text>
</comment>
<proteinExistence type="predicted"/>
<organism evidence="1 2">
    <name type="scientific">Araneus ventricosus</name>
    <name type="common">Orbweaver spider</name>
    <name type="synonym">Epeira ventricosa</name>
    <dbReference type="NCBI Taxonomy" id="182803"/>
    <lineage>
        <taxon>Eukaryota</taxon>
        <taxon>Metazoa</taxon>
        <taxon>Ecdysozoa</taxon>
        <taxon>Arthropoda</taxon>
        <taxon>Chelicerata</taxon>
        <taxon>Arachnida</taxon>
        <taxon>Araneae</taxon>
        <taxon>Araneomorphae</taxon>
        <taxon>Entelegynae</taxon>
        <taxon>Araneoidea</taxon>
        <taxon>Araneidae</taxon>
        <taxon>Araneus</taxon>
    </lineage>
</organism>
<keyword evidence="2" id="KW-1185">Reference proteome</keyword>
<dbReference type="AlphaFoldDB" id="A0A4Y2E408"/>
<dbReference type="Proteomes" id="UP000499080">
    <property type="component" value="Unassembled WGS sequence"/>
</dbReference>
<evidence type="ECO:0000313" key="2">
    <source>
        <dbReference type="Proteomes" id="UP000499080"/>
    </source>
</evidence>
<reference evidence="1 2" key="1">
    <citation type="journal article" date="2019" name="Sci. Rep.">
        <title>Orb-weaving spider Araneus ventricosus genome elucidates the spidroin gene catalogue.</title>
        <authorList>
            <person name="Kono N."/>
            <person name="Nakamura H."/>
            <person name="Ohtoshi R."/>
            <person name="Moran D.A.P."/>
            <person name="Shinohara A."/>
            <person name="Yoshida Y."/>
            <person name="Fujiwara M."/>
            <person name="Mori M."/>
            <person name="Tomita M."/>
            <person name="Arakawa K."/>
        </authorList>
    </citation>
    <scope>NUCLEOTIDE SEQUENCE [LARGE SCALE GENOMIC DNA]</scope>
</reference>